<gene>
    <name evidence="1" type="ORF">DIURU_003632</name>
</gene>
<sequence>MTLSLYREIPLSTVNDDSIPPTCQTQEIPRSTIDWPLEIVAIMLDFLPQHRVYPFLSLSKGVNHIAKQRLLRQVYVLDRDRKPLLHDAVDELIHWSFLTKSQFLDLMETKSEWPGKLVFLEYFTEEEPIDDDHKAIKERIQPAEFVVVESKEHSVFMPNEVKRMYMSTPLDSPHLAQATIAGRRELSPTLTKIRVDSLQLVDDVQGIDGCIDLSSVKQLSLVHIQSYDMPQQVASQFARLEDLFVASIKTIPLDVQYFPQTVKRLVIQGLDARFQNSLIKVGYRFKSSLEYLELCDGTASQNWPRSITLNCHGNTPIPYDTFNFDKLRMYVCFGEVYHIEQHSGKQPAFGRINNYG</sequence>
<protein>
    <submittedName>
        <fullName evidence="1">Uncharacterized protein</fullName>
    </submittedName>
</protein>
<comment type="caution">
    <text evidence="1">The sequence shown here is derived from an EMBL/GenBank/DDBJ whole genome shotgun (WGS) entry which is preliminary data.</text>
</comment>
<dbReference type="RefSeq" id="XP_034011885.1">
    <property type="nucleotide sequence ID" value="XM_034156416.1"/>
</dbReference>
<dbReference type="GeneID" id="54782283"/>
<dbReference type="VEuPathDB" id="FungiDB:DIURU_003632"/>
<evidence type="ECO:0000313" key="2">
    <source>
        <dbReference type="Proteomes" id="UP000449547"/>
    </source>
</evidence>
<keyword evidence="2" id="KW-1185">Reference proteome</keyword>
<accession>A0A642UL95</accession>
<reference evidence="1 2" key="1">
    <citation type="submission" date="2019-07" db="EMBL/GenBank/DDBJ databases">
        <title>Genome assembly of two rare yeast pathogens: Diutina rugosa and Trichomonascus ciferrii.</title>
        <authorList>
            <person name="Mixao V."/>
            <person name="Saus E."/>
            <person name="Hansen A."/>
            <person name="Lass-Flor C."/>
            <person name="Gabaldon T."/>
        </authorList>
    </citation>
    <scope>NUCLEOTIDE SEQUENCE [LARGE SCALE GENOMIC DNA]</scope>
    <source>
        <strain evidence="1 2">CBS 613</strain>
    </source>
</reference>
<proteinExistence type="predicted"/>
<organism evidence="1 2">
    <name type="scientific">Diutina rugosa</name>
    <name type="common">Yeast</name>
    <name type="synonym">Candida rugosa</name>
    <dbReference type="NCBI Taxonomy" id="5481"/>
    <lineage>
        <taxon>Eukaryota</taxon>
        <taxon>Fungi</taxon>
        <taxon>Dikarya</taxon>
        <taxon>Ascomycota</taxon>
        <taxon>Saccharomycotina</taxon>
        <taxon>Pichiomycetes</taxon>
        <taxon>Debaryomycetaceae</taxon>
        <taxon>Diutina</taxon>
    </lineage>
</organism>
<evidence type="ECO:0000313" key="1">
    <source>
        <dbReference type="EMBL" id="KAA8901262.1"/>
    </source>
</evidence>
<dbReference type="AlphaFoldDB" id="A0A642UL95"/>
<dbReference type="EMBL" id="SWFT01000105">
    <property type="protein sequence ID" value="KAA8901262.1"/>
    <property type="molecule type" value="Genomic_DNA"/>
</dbReference>
<name>A0A642UL95_DIURU</name>
<dbReference type="Proteomes" id="UP000449547">
    <property type="component" value="Unassembled WGS sequence"/>
</dbReference>